<accession>A0A381NZM5</accession>
<reference evidence="1" key="1">
    <citation type="submission" date="2018-05" db="EMBL/GenBank/DDBJ databases">
        <authorList>
            <person name="Lanie J.A."/>
            <person name="Ng W.-L."/>
            <person name="Kazmierczak K.M."/>
            <person name="Andrzejewski T.M."/>
            <person name="Davidsen T.M."/>
            <person name="Wayne K.J."/>
            <person name="Tettelin H."/>
            <person name="Glass J.I."/>
            <person name="Rusch D."/>
            <person name="Podicherti R."/>
            <person name="Tsui H.-C.T."/>
            <person name="Winkler M.E."/>
        </authorList>
    </citation>
    <scope>NUCLEOTIDE SEQUENCE</scope>
</reference>
<evidence type="ECO:0000313" key="1">
    <source>
        <dbReference type="EMBL" id="SUZ60092.1"/>
    </source>
</evidence>
<dbReference type="AlphaFoldDB" id="A0A381NZM5"/>
<sequence length="28" mass="3396">MFCKAAVKIIENYPQTQQAWKIYYKDSK</sequence>
<gene>
    <name evidence="1" type="ORF">METZ01_LOCUS12946</name>
</gene>
<name>A0A381NZM5_9ZZZZ</name>
<protein>
    <submittedName>
        <fullName evidence="1">Uncharacterized protein</fullName>
    </submittedName>
</protein>
<dbReference type="EMBL" id="UINC01000718">
    <property type="protein sequence ID" value="SUZ60092.1"/>
    <property type="molecule type" value="Genomic_DNA"/>
</dbReference>
<organism evidence="1">
    <name type="scientific">marine metagenome</name>
    <dbReference type="NCBI Taxonomy" id="408172"/>
    <lineage>
        <taxon>unclassified sequences</taxon>
        <taxon>metagenomes</taxon>
        <taxon>ecological metagenomes</taxon>
    </lineage>
</organism>
<proteinExistence type="predicted"/>